<dbReference type="EMBL" id="Y13308">
    <property type="protein sequence ID" value="CAA73745.1"/>
    <property type="molecule type" value="Genomic_DNA"/>
</dbReference>
<sequence>MRGQRCPQVGNAVTSSSNGKRIYRKGHPMSASERQQSFVARKRETHKEIKVLVPNALKNKFQEMCNASGLSQAELFSRLIEKAE</sequence>
<dbReference type="Pfam" id="PF10723">
    <property type="entry name" value="RepB-RCR_reg"/>
    <property type="match status" value="1"/>
</dbReference>
<dbReference type="InterPro" id="IPR019661">
    <property type="entry name" value="RepA2"/>
</dbReference>
<dbReference type="GO" id="GO:0003677">
    <property type="term" value="F:DNA binding"/>
    <property type="evidence" value="ECO:0007669"/>
    <property type="project" value="UniProtKB-KW"/>
</dbReference>
<evidence type="ECO:0000256" key="3">
    <source>
        <dbReference type="ARBA" id="ARBA00023015"/>
    </source>
</evidence>
<dbReference type="AlphaFoldDB" id="O07483"/>
<evidence type="ECO:0000256" key="7">
    <source>
        <dbReference type="SAM" id="MobiDB-lite"/>
    </source>
</evidence>
<protein>
    <recommendedName>
        <fullName evidence="6">Protein CopB</fullName>
    </recommendedName>
</protein>
<evidence type="ECO:0000256" key="5">
    <source>
        <dbReference type="ARBA" id="ARBA00023163"/>
    </source>
</evidence>
<name>O07483_YEREN</name>
<proteinExistence type="predicted"/>
<feature type="region of interest" description="Disordered" evidence="7">
    <location>
        <begin position="1"/>
        <end position="35"/>
    </location>
</feature>
<keyword evidence="4" id="KW-0238">DNA-binding</keyword>
<evidence type="ECO:0000256" key="1">
    <source>
        <dbReference type="ARBA" id="ARBA00022491"/>
    </source>
</evidence>
<keyword evidence="5" id="KW-0804">Transcription</keyword>
<evidence type="ECO:0000313" key="8">
    <source>
        <dbReference type="EMBL" id="CAA73745.1"/>
    </source>
</evidence>
<keyword evidence="3" id="KW-0805">Transcription regulation</keyword>
<organism evidence="8">
    <name type="scientific">Yersinia enterocolitica</name>
    <dbReference type="NCBI Taxonomy" id="630"/>
    <lineage>
        <taxon>Bacteria</taxon>
        <taxon>Pseudomonadati</taxon>
        <taxon>Pseudomonadota</taxon>
        <taxon>Gammaproteobacteria</taxon>
        <taxon>Enterobacterales</taxon>
        <taxon>Yersiniaceae</taxon>
        <taxon>Yersinia</taxon>
    </lineage>
</organism>
<gene>
    <name evidence="8" type="primary">repB</name>
</gene>
<keyword evidence="1" id="KW-0678">Repressor</keyword>
<reference evidence="8" key="1">
    <citation type="journal article" date="1998" name="Syst. Appl. Microbiol.">
        <title>Characterization of plasmid regions of foodborne Yersinia enterocolitica biogroup 1A strains hybridizing to the Yersinia enterocolitica virulence plasmid.</title>
        <authorList>
            <person name="Hoffmann B."/>
            <person name="Strauch E."/>
            <person name="Gewinner C."/>
            <person name="Nattermann H."/>
            <person name="Appel B."/>
        </authorList>
    </citation>
    <scope>NUCLEOTIDE SEQUENCE</scope>
    <source>
        <strain evidence="8">15673</strain>
    </source>
</reference>
<evidence type="ECO:0000256" key="6">
    <source>
        <dbReference type="ARBA" id="ARBA00031853"/>
    </source>
</evidence>
<keyword evidence="2" id="KW-0615">Plasmid copy control</keyword>
<evidence type="ECO:0000256" key="2">
    <source>
        <dbReference type="ARBA" id="ARBA00022689"/>
    </source>
</evidence>
<accession>O07483</accession>
<evidence type="ECO:0000256" key="4">
    <source>
        <dbReference type="ARBA" id="ARBA00023125"/>
    </source>
</evidence>
<dbReference type="NCBIfam" id="NF010256">
    <property type="entry name" value="PRK13702.1"/>
    <property type="match status" value="1"/>
</dbReference>
<dbReference type="GO" id="GO:0006276">
    <property type="term" value="P:plasmid maintenance"/>
    <property type="evidence" value="ECO:0007669"/>
    <property type="project" value="UniProtKB-KW"/>
</dbReference>